<proteinExistence type="predicted"/>
<protein>
    <submittedName>
        <fullName evidence="9">Integrase</fullName>
    </submittedName>
</protein>
<feature type="domain" description="Reverse transcriptase RNase H-like" evidence="7">
    <location>
        <begin position="40"/>
        <end position="83"/>
    </location>
</feature>
<dbReference type="GO" id="GO:0003964">
    <property type="term" value="F:RNA-directed DNA polymerase activity"/>
    <property type="evidence" value="ECO:0007669"/>
    <property type="project" value="UniProtKB-KW"/>
</dbReference>
<dbReference type="InterPro" id="IPR041373">
    <property type="entry name" value="RT_RNaseH"/>
</dbReference>
<evidence type="ECO:0000256" key="6">
    <source>
        <dbReference type="ARBA" id="ARBA00022918"/>
    </source>
</evidence>
<dbReference type="OrthoDB" id="1736806at2759"/>
<evidence type="ECO:0000259" key="7">
    <source>
        <dbReference type="Pfam" id="PF17917"/>
    </source>
</evidence>
<accession>A0A5B6WPQ3</accession>
<dbReference type="PANTHER" id="PTHR37984:SF5">
    <property type="entry name" value="PROTEIN NYNRIN-LIKE"/>
    <property type="match status" value="1"/>
</dbReference>
<evidence type="ECO:0000313" key="9">
    <source>
        <dbReference type="EMBL" id="KAA3483194.1"/>
    </source>
</evidence>
<dbReference type="GO" id="GO:0004519">
    <property type="term" value="F:endonuclease activity"/>
    <property type="evidence" value="ECO:0007669"/>
    <property type="project" value="UniProtKB-KW"/>
</dbReference>
<evidence type="ECO:0000259" key="8">
    <source>
        <dbReference type="Pfam" id="PF17921"/>
    </source>
</evidence>
<evidence type="ECO:0000256" key="4">
    <source>
        <dbReference type="ARBA" id="ARBA00022759"/>
    </source>
</evidence>
<keyword evidence="4" id="KW-0255">Endonuclease</keyword>
<keyword evidence="3" id="KW-0540">Nuclease</keyword>
<keyword evidence="2" id="KW-0548">Nucleotidyltransferase</keyword>
<gene>
    <name evidence="9" type="ORF">EPI10_005386</name>
</gene>
<dbReference type="Pfam" id="PF17917">
    <property type="entry name" value="RT_RNaseH"/>
    <property type="match status" value="1"/>
</dbReference>
<keyword evidence="5" id="KW-0378">Hydrolase</keyword>
<dbReference type="Proteomes" id="UP000325315">
    <property type="component" value="Unassembled WGS sequence"/>
</dbReference>
<evidence type="ECO:0000256" key="2">
    <source>
        <dbReference type="ARBA" id="ARBA00022695"/>
    </source>
</evidence>
<dbReference type="Pfam" id="PF17921">
    <property type="entry name" value="Integrase_H2C2"/>
    <property type="match status" value="1"/>
</dbReference>
<comment type="caution">
    <text evidence="9">The sequence shown here is derived from an EMBL/GenBank/DDBJ whole genome shotgun (WGS) entry which is preliminary data.</text>
</comment>
<evidence type="ECO:0000256" key="1">
    <source>
        <dbReference type="ARBA" id="ARBA00022679"/>
    </source>
</evidence>
<evidence type="ECO:0000313" key="10">
    <source>
        <dbReference type="Proteomes" id="UP000325315"/>
    </source>
</evidence>
<dbReference type="GO" id="GO:0016787">
    <property type="term" value="F:hydrolase activity"/>
    <property type="evidence" value="ECO:0007669"/>
    <property type="project" value="UniProtKB-KW"/>
</dbReference>
<keyword evidence="6" id="KW-0695">RNA-directed DNA polymerase</keyword>
<reference evidence="10" key="1">
    <citation type="journal article" date="2019" name="Plant Biotechnol. J.">
        <title>Genome sequencing of the Australian wild diploid species Gossypium australe highlights disease resistance and delayed gland morphogenesis.</title>
        <authorList>
            <person name="Cai Y."/>
            <person name="Cai X."/>
            <person name="Wang Q."/>
            <person name="Wang P."/>
            <person name="Zhang Y."/>
            <person name="Cai C."/>
            <person name="Xu Y."/>
            <person name="Wang K."/>
            <person name="Zhou Z."/>
            <person name="Wang C."/>
            <person name="Geng S."/>
            <person name="Li B."/>
            <person name="Dong Q."/>
            <person name="Hou Y."/>
            <person name="Wang H."/>
            <person name="Ai P."/>
            <person name="Liu Z."/>
            <person name="Yi F."/>
            <person name="Sun M."/>
            <person name="An G."/>
            <person name="Cheng J."/>
            <person name="Zhang Y."/>
            <person name="Shi Q."/>
            <person name="Xie Y."/>
            <person name="Shi X."/>
            <person name="Chang Y."/>
            <person name="Huang F."/>
            <person name="Chen Y."/>
            <person name="Hong S."/>
            <person name="Mi L."/>
            <person name="Sun Q."/>
            <person name="Zhang L."/>
            <person name="Zhou B."/>
            <person name="Peng R."/>
            <person name="Zhang X."/>
            <person name="Liu F."/>
        </authorList>
    </citation>
    <scope>NUCLEOTIDE SEQUENCE [LARGE SCALE GENOMIC DNA]</scope>
    <source>
        <strain evidence="10">cv. PA1801</strain>
    </source>
</reference>
<keyword evidence="10" id="KW-1185">Reference proteome</keyword>
<feature type="domain" description="Integrase zinc-binding" evidence="8">
    <location>
        <begin position="165"/>
        <end position="222"/>
    </location>
</feature>
<dbReference type="AlphaFoldDB" id="A0A5B6WPQ3"/>
<keyword evidence="1" id="KW-0808">Transferase</keyword>
<dbReference type="Gene3D" id="1.10.340.70">
    <property type="match status" value="1"/>
</dbReference>
<evidence type="ECO:0000256" key="5">
    <source>
        <dbReference type="ARBA" id="ARBA00022801"/>
    </source>
</evidence>
<organism evidence="9 10">
    <name type="scientific">Gossypium australe</name>
    <dbReference type="NCBI Taxonomy" id="47621"/>
    <lineage>
        <taxon>Eukaryota</taxon>
        <taxon>Viridiplantae</taxon>
        <taxon>Streptophyta</taxon>
        <taxon>Embryophyta</taxon>
        <taxon>Tracheophyta</taxon>
        <taxon>Spermatophyta</taxon>
        <taxon>Magnoliopsida</taxon>
        <taxon>eudicotyledons</taxon>
        <taxon>Gunneridae</taxon>
        <taxon>Pentapetalae</taxon>
        <taxon>rosids</taxon>
        <taxon>malvids</taxon>
        <taxon>Malvales</taxon>
        <taxon>Malvaceae</taxon>
        <taxon>Malvoideae</taxon>
        <taxon>Gossypium</taxon>
    </lineage>
</organism>
<evidence type="ECO:0000256" key="3">
    <source>
        <dbReference type="ARBA" id="ARBA00022722"/>
    </source>
</evidence>
<dbReference type="InterPro" id="IPR050951">
    <property type="entry name" value="Retrovirus_Pol_polyprotein"/>
</dbReference>
<dbReference type="EMBL" id="SMMG02000002">
    <property type="protein sequence ID" value="KAA3483194.1"/>
    <property type="molecule type" value="Genomic_DNA"/>
</dbReference>
<dbReference type="InterPro" id="IPR041588">
    <property type="entry name" value="Integrase_H2C2"/>
</dbReference>
<dbReference type="InterPro" id="IPR043502">
    <property type="entry name" value="DNA/RNA_pol_sf"/>
</dbReference>
<sequence length="240" mass="28535">MRTSMSLPVESTALIAKTSHLPNWIVNDTIILRIWAHFPTEIRHYLFCENYYIYTDHKSLNYLLTQKELNLRQWKWIEMLKDYDYVIEYHPRKANVVAEALMDDRGLLAKLQKKPTLGNRTKAKQYLDVSLFPWIKQVKDGKIEDYGFNDDSILCFRGRYCVSNNKDMKQTTLREAYASPYSIHPEGNKMYQDLKELYWWPGLKCEVVEFVVKCLTCQQVKVEHQFPLSLLQSIKIPQWK</sequence>
<dbReference type="SUPFAM" id="SSF56672">
    <property type="entry name" value="DNA/RNA polymerases"/>
    <property type="match status" value="1"/>
</dbReference>
<name>A0A5B6WPQ3_9ROSI</name>
<dbReference type="PANTHER" id="PTHR37984">
    <property type="entry name" value="PROTEIN CBG26694"/>
    <property type="match status" value="1"/>
</dbReference>